<evidence type="ECO:0000313" key="4">
    <source>
        <dbReference type="EMBL" id="MDT0309015.1"/>
    </source>
</evidence>
<dbReference type="SUPFAM" id="SSF56112">
    <property type="entry name" value="Protein kinase-like (PK-like)"/>
    <property type="match status" value="1"/>
</dbReference>
<feature type="region of interest" description="Disordered" evidence="1">
    <location>
        <begin position="768"/>
        <end position="867"/>
    </location>
</feature>
<gene>
    <name evidence="4" type="ORF">RM780_18915</name>
</gene>
<dbReference type="Pfam" id="PF00069">
    <property type="entry name" value="Pkinase"/>
    <property type="match status" value="1"/>
</dbReference>
<feature type="region of interest" description="Disordered" evidence="1">
    <location>
        <begin position="1"/>
        <end position="48"/>
    </location>
</feature>
<keyword evidence="2" id="KW-0472">Membrane</keyword>
<dbReference type="SMART" id="SM00220">
    <property type="entry name" value="S_TKc"/>
    <property type="match status" value="1"/>
</dbReference>
<name>A0ABU2LBY6_9ACTN</name>
<accession>A0ABU2LBY6</accession>
<keyword evidence="2" id="KW-1133">Transmembrane helix</keyword>
<keyword evidence="4" id="KW-0808">Transferase</keyword>
<feature type="compositionally biased region" description="Gly residues" evidence="1">
    <location>
        <begin position="813"/>
        <end position="834"/>
    </location>
</feature>
<evidence type="ECO:0000256" key="2">
    <source>
        <dbReference type="SAM" id="Phobius"/>
    </source>
</evidence>
<dbReference type="EMBL" id="JAVREN010000029">
    <property type="protein sequence ID" value="MDT0309015.1"/>
    <property type="molecule type" value="Genomic_DNA"/>
</dbReference>
<protein>
    <submittedName>
        <fullName evidence="4">Protein kinase</fullName>
    </submittedName>
</protein>
<keyword evidence="5" id="KW-1185">Reference proteome</keyword>
<feature type="transmembrane region" description="Helical" evidence="2">
    <location>
        <begin position="653"/>
        <end position="675"/>
    </location>
</feature>
<dbReference type="RefSeq" id="WP_311631965.1">
    <property type="nucleotide sequence ID" value="NZ_JAVREN010000029.1"/>
</dbReference>
<dbReference type="PANTHER" id="PTHR48011">
    <property type="entry name" value="CCR4-NOT TRANSCRIPTIONAL COMPLEX SUBUNIT CAF120-RELATED"/>
    <property type="match status" value="1"/>
</dbReference>
<dbReference type="Gene3D" id="1.10.510.10">
    <property type="entry name" value="Transferase(Phosphotransferase) domain 1"/>
    <property type="match status" value="1"/>
</dbReference>
<dbReference type="PROSITE" id="PS00109">
    <property type="entry name" value="PROTEIN_KINASE_TYR"/>
    <property type="match status" value="1"/>
</dbReference>
<organism evidence="4 5">
    <name type="scientific">Streptomyces boetiae</name>
    <dbReference type="NCBI Taxonomy" id="3075541"/>
    <lineage>
        <taxon>Bacteria</taxon>
        <taxon>Bacillati</taxon>
        <taxon>Actinomycetota</taxon>
        <taxon>Actinomycetes</taxon>
        <taxon>Kitasatosporales</taxon>
        <taxon>Streptomycetaceae</taxon>
        <taxon>Streptomyces</taxon>
    </lineage>
</organism>
<feature type="transmembrane region" description="Helical" evidence="2">
    <location>
        <begin position="730"/>
        <end position="745"/>
    </location>
</feature>
<dbReference type="InterPro" id="IPR008266">
    <property type="entry name" value="Tyr_kinase_AS"/>
</dbReference>
<reference evidence="5" key="1">
    <citation type="submission" date="2023-07" db="EMBL/GenBank/DDBJ databases">
        <title>30 novel species of actinomycetes from the DSMZ collection.</title>
        <authorList>
            <person name="Nouioui I."/>
        </authorList>
    </citation>
    <scope>NUCLEOTIDE SEQUENCE [LARGE SCALE GENOMIC DNA]</scope>
    <source>
        <strain evidence="5">DSM 44917</strain>
    </source>
</reference>
<keyword evidence="2" id="KW-0812">Transmembrane</keyword>
<dbReference type="Proteomes" id="UP001183388">
    <property type="component" value="Unassembled WGS sequence"/>
</dbReference>
<proteinExistence type="predicted"/>
<evidence type="ECO:0000256" key="1">
    <source>
        <dbReference type="SAM" id="MobiDB-lite"/>
    </source>
</evidence>
<dbReference type="InterPro" id="IPR052751">
    <property type="entry name" value="Plant_MAPKKK"/>
</dbReference>
<keyword evidence="4" id="KW-0418">Kinase</keyword>
<feature type="compositionally biased region" description="Gly residues" evidence="1">
    <location>
        <begin position="858"/>
        <end position="867"/>
    </location>
</feature>
<feature type="domain" description="Protein kinase" evidence="3">
    <location>
        <begin position="57"/>
        <end position="306"/>
    </location>
</feature>
<feature type="compositionally biased region" description="Gly residues" evidence="1">
    <location>
        <begin position="784"/>
        <end position="799"/>
    </location>
</feature>
<dbReference type="PANTHER" id="PTHR48011:SF51">
    <property type="entry name" value="PROTEIN KINASE SUPERFAMILY PROTEIN"/>
    <property type="match status" value="1"/>
</dbReference>
<feature type="transmembrane region" description="Helical" evidence="2">
    <location>
        <begin position="619"/>
        <end position="641"/>
    </location>
</feature>
<sequence length="867" mass="91249">MTDPTEYEAPGGGPPGGGPAAASVASPTEEEPQGPGPAGTRGDTTRLPGALRHRFRLRDARPSDDPVRAAVYWVQDDAGERHVVKWYERGHATGPRVREALLGTPLPHALRLTEAGEIGGHPYEIAPSFGDTDLAQYRRGFPGPAPGALVRSVVAQLHAALAAVHERGLVHRDISPANVVLGSLDPADPDLTLIDFSIARHRLDRPGRHEPWQGTARYMSPQAAAMDQSMEPADDWWSLGMLVAELAGGRHPIRHDDRRYVLRAVTSGEDPDLSAVADPRVLHLCRGLLTHRPDRRWGASEVAEWLAGGTPPVHADVRPAAAPGGPGGGPGGGARGFVFLGRAHTDPVDLGLACADHWPQFAATLARRGRRAEFTRWLRQFATAPEVDAARREELPRLLAALERAPDVVMLVRLLTWLAPQLPPVFRDADLHPSTGLPALARLAEGGDARAAALVRELSEHAVLPLLNARPGGDGLALADRRWRAALDAWRHEVDTLRGLFPPLRATLRDRPEAVVLDDRAVAALLHLAADPDRCRARLDARLSSVERQLPAPVDWFEWLVRDRRHALRLLLADRLAPLAEDAAYRADAARRQREAEARVTALGWWLQRAVDAQRLPSALGWAAAGAAGVTFPWLLVIGAADVAGLAPQGAVVTAWGLAIPAAAAVLAMELWIAVRVGGSAYHPGFSLAEAVITGAERIARPARRHRTLAAAALSAAVFVLFLAMTVAPWSWPAATVIAVGWWTWRRHWAWRSDLVTRWLDRRAPNAPNALGAGGAPSGDAAGPPGGGRRGPGPDGAGAPGEREEGDTDVPGTAGGGASPGDAGAAGAGPGARGGVSPAAADDGGAGAGGRAAPPGPGSGTGEGGGS</sequence>
<dbReference type="InterPro" id="IPR000719">
    <property type="entry name" value="Prot_kinase_dom"/>
</dbReference>
<evidence type="ECO:0000259" key="3">
    <source>
        <dbReference type="PROSITE" id="PS50011"/>
    </source>
</evidence>
<dbReference type="PROSITE" id="PS50011">
    <property type="entry name" value="PROTEIN_KINASE_DOM"/>
    <property type="match status" value="1"/>
</dbReference>
<comment type="caution">
    <text evidence="4">The sequence shown here is derived from an EMBL/GenBank/DDBJ whole genome shotgun (WGS) entry which is preliminary data.</text>
</comment>
<dbReference type="InterPro" id="IPR011009">
    <property type="entry name" value="Kinase-like_dom_sf"/>
</dbReference>
<dbReference type="GO" id="GO:0016301">
    <property type="term" value="F:kinase activity"/>
    <property type="evidence" value="ECO:0007669"/>
    <property type="project" value="UniProtKB-KW"/>
</dbReference>
<evidence type="ECO:0000313" key="5">
    <source>
        <dbReference type="Proteomes" id="UP001183388"/>
    </source>
</evidence>